<dbReference type="Pfam" id="PF18107">
    <property type="entry name" value="HTH_ABP1_N"/>
    <property type="match status" value="1"/>
</dbReference>
<dbReference type="GO" id="GO:0003677">
    <property type="term" value="F:DNA binding"/>
    <property type="evidence" value="ECO:0007669"/>
    <property type="project" value="UniProtKB-KW"/>
</dbReference>
<dbReference type="EMBL" id="EQ962660">
    <property type="protein sequence ID" value="EED12037.1"/>
    <property type="molecule type" value="Genomic_DNA"/>
</dbReference>
<evidence type="ECO:0000313" key="4">
    <source>
        <dbReference type="EMBL" id="EED12037.1"/>
    </source>
</evidence>
<dbReference type="Gene3D" id="1.10.10.60">
    <property type="entry name" value="Homeodomain-like"/>
    <property type="match status" value="2"/>
</dbReference>
<evidence type="ECO:0000259" key="2">
    <source>
        <dbReference type="Pfam" id="PF03221"/>
    </source>
</evidence>
<dbReference type="InterPro" id="IPR006600">
    <property type="entry name" value="HTH_CenpB_DNA-bd_dom"/>
</dbReference>
<feature type="domain" description="ARS-binding protein 1 N-terminal" evidence="3">
    <location>
        <begin position="9"/>
        <end position="46"/>
    </location>
</feature>
<dbReference type="VEuPathDB" id="FungiDB:TSTA_001090"/>
<organism evidence="4 5">
    <name type="scientific">Talaromyces stipitatus (strain ATCC 10500 / CBS 375.48 / QM 6759 / NRRL 1006)</name>
    <name type="common">Penicillium stipitatum</name>
    <dbReference type="NCBI Taxonomy" id="441959"/>
    <lineage>
        <taxon>Eukaryota</taxon>
        <taxon>Fungi</taxon>
        <taxon>Dikarya</taxon>
        <taxon>Ascomycota</taxon>
        <taxon>Pezizomycotina</taxon>
        <taxon>Eurotiomycetes</taxon>
        <taxon>Eurotiomycetidae</taxon>
        <taxon>Eurotiales</taxon>
        <taxon>Trichocomaceae</taxon>
        <taxon>Talaromyces</taxon>
        <taxon>Talaromyces sect. Talaromyces</taxon>
    </lineage>
</organism>
<sequence length="223" mass="26300">MESSATRLKATHKDLAKWFEETYNQPIDWASITRILSPKYAFIDELAPHQLKDKRRRTEQWPELEKAVMDWIRLAEVEAPISQESTRYKAQQYWPHLYPNNPVPSFSNGIIQAWKALWKRQWVRYIVDEFDRGIDPLSIMTILRAVRWVVNIWEDQVTSTTITNCFKKALHDETEAELETAILIQDLQLTNRVQDVMDIRQFLNPLDEQVNDSIMDIDAIVLS</sequence>
<feature type="domain" description="HTH CENPB-type" evidence="2">
    <location>
        <begin position="61"/>
        <end position="115"/>
    </location>
</feature>
<name>B8MT13_TALSN</name>
<dbReference type="HOGENOM" id="CLU_1240850_0_0_1"/>
<proteinExistence type="predicted"/>
<accession>B8MT13</accession>
<dbReference type="SUPFAM" id="SSF46689">
    <property type="entry name" value="Homeodomain-like"/>
    <property type="match status" value="1"/>
</dbReference>
<evidence type="ECO:0000256" key="1">
    <source>
        <dbReference type="ARBA" id="ARBA00023125"/>
    </source>
</evidence>
<dbReference type="eggNOG" id="KOG3105">
    <property type="taxonomic scope" value="Eukaryota"/>
</dbReference>
<reference evidence="5" key="1">
    <citation type="journal article" date="2015" name="Genome Announc.">
        <title>Genome sequence of the AIDS-associated pathogen Penicillium marneffei (ATCC18224) and its near taxonomic relative Talaromyces stipitatus (ATCC10500).</title>
        <authorList>
            <person name="Nierman W.C."/>
            <person name="Fedorova-Abrams N.D."/>
            <person name="Andrianopoulos A."/>
        </authorList>
    </citation>
    <scope>NUCLEOTIDE SEQUENCE [LARGE SCALE GENOMIC DNA]</scope>
    <source>
        <strain evidence="5">ATCC 10500 / CBS 375.48 / QM 6759 / NRRL 1006</strain>
    </source>
</reference>
<dbReference type="PhylomeDB" id="B8MT13"/>
<evidence type="ECO:0000313" key="5">
    <source>
        <dbReference type="Proteomes" id="UP000001745"/>
    </source>
</evidence>
<dbReference type="RefSeq" id="XP_002487691.1">
    <property type="nucleotide sequence ID" value="XM_002487646.1"/>
</dbReference>
<dbReference type="GeneID" id="8108732"/>
<dbReference type="OrthoDB" id="125347at2759"/>
<dbReference type="Proteomes" id="UP000001745">
    <property type="component" value="Unassembled WGS sequence"/>
</dbReference>
<dbReference type="AlphaFoldDB" id="B8MT13"/>
<gene>
    <name evidence="4" type="ORF">TSTA_001090</name>
</gene>
<keyword evidence="1" id="KW-0238">DNA-binding</keyword>
<dbReference type="InParanoid" id="B8MT13"/>
<dbReference type="InterPro" id="IPR041188">
    <property type="entry name" value="HTH_ABP1_N"/>
</dbReference>
<keyword evidence="5" id="KW-1185">Reference proteome</keyword>
<protein>
    <recommendedName>
        <fullName evidence="6">DDE-1 domain-containing protein</fullName>
    </recommendedName>
</protein>
<evidence type="ECO:0008006" key="6">
    <source>
        <dbReference type="Google" id="ProtNLM"/>
    </source>
</evidence>
<dbReference type="InterPro" id="IPR009057">
    <property type="entry name" value="Homeodomain-like_sf"/>
</dbReference>
<evidence type="ECO:0000259" key="3">
    <source>
        <dbReference type="Pfam" id="PF18107"/>
    </source>
</evidence>
<dbReference type="Pfam" id="PF03221">
    <property type="entry name" value="HTH_Tnp_Tc5"/>
    <property type="match status" value="1"/>
</dbReference>